<comment type="caution">
    <text evidence="6">The sequence shown here is derived from an EMBL/GenBank/DDBJ whole genome shotgun (WGS) entry which is preliminary data.</text>
</comment>
<dbReference type="CDD" id="cd06558">
    <property type="entry name" value="crotonase-like"/>
    <property type="match status" value="1"/>
</dbReference>
<keyword evidence="2" id="KW-0443">Lipid metabolism</keyword>
<comment type="similarity">
    <text evidence="1 4">Belongs to the enoyl-CoA hydratase/isomerase family.</text>
</comment>
<evidence type="ECO:0000256" key="4">
    <source>
        <dbReference type="RuleBase" id="RU003707"/>
    </source>
</evidence>
<dbReference type="PANTHER" id="PTHR11941">
    <property type="entry name" value="ENOYL-COA HYDRATASE-RELATED"/>
    <property type="match status" value="1"/>
</dbReference>
<evidence type="ECO:0000313" key="7">
    <source>
        <dbReference type="Proteomes" id="UP001500427"/>
    </source>
</evidence>
<dbReference type="EMBL" id="BAABIW010000024">
    <property type="protein sequence ID" value="GAA5033640.1"/>
    <property type="molecule type" value="Genomic_DNA"/>
</dbReference>
<dbReference type="Proteomes" id="UP001500427">
    <property type="component" value="Unassembled WGS sequence"/>
</dbReference>
<proteinExistence type="inferred from homology"/>
<dbReference type="InterPro" id="IPR029045">
    <property type="entry name" value="ClpP/crotonase-like_dom_sf"/>
</dbReference>
<evidence type="ECO:0000256" key="1">
    <source>
        <dbReference type="ARBA" id="ARBA00005254"/>
    </source>
</evidence>
<reference evidence="7" key="1">
    <citation type="journal article" date="2019" name="Int. J. Syst. Evol. Microbiol.">
        <title>The Global Catalogue of Microorganisms (GCM) 10K type strain sequencing project: providing services to taxonomists for standard genome sequencing and annotation.</title>
        <authorList>
            <consortium name="The Broad Institute Genomics Platform"/>
            <consortium name="The Broad Institute Genome Sequencing Center for Infectious Disease"/>
            <person name="Wu L."/>
            <person name="Ma J."/>
        </authorList>
    </citation>
    <scope>NUCLEOTIDE SEQUENCE [LARGE SCALE GENOMIC DNA]</scope>
    <source>
        <strain evidence="7">JCM 17687</strain>
    </source>
</reference>
<dbReference type="InterPro" id="IPR001753">
    <property type="entry name" value="Enoyl-CoA_hydra/iso"/>
</dbReference>
<keyword evidence="3" id="KW-0456">Lyase</keyword>
<dbReference type="SUPFAM" id="SSF52096">
    <property type="entry name" value="ClpP/crotonase"/>
    <property type="match status" value="1"/>
</dbReference>
<accession>A0ABP9JJ58</accession>
<evidence type="ECO:0000256" key="5">
    <source>
        <dbReference type="SAM" id="MobiDB-lite"/>
    </source>
</evidence>
<dbReference type="InterPro" id="IPR014748">
    <property type="entry name" value="Enoyl-CoA_hydra_C"/>
</dbReference>
<name>A0ABP9JJ58_9MICO</name>
<dbReference type="InterPro" id="IPR018376">
    <property type="entry name" value="Enoyl-CoA_hyd/isom_CS"/>
</dbReference>
<gene>
    <name evidence="6" type="ORF">GCM10023258_33640</name>
</gene>
<sequence>MPSAPTPSSVPSPAPADAAPQGGLVRVERFDATEHPALAHVAEIVLDRPAAMNAVSTAMARDIAAATTAVAADPSVRCVVLSSSHDRAFCVGADLKERNAFSDADLMEQRPVARAAYGGVLGLPVPVVAAVDGFALGGGFELALSCDLIVAGEGALVGLPEVSVGVIPGGGGTQLLVRRVGWSRAARAVFTAARFTAAEALELGAVDEVVPAGTARDRALELARTIAAHSPVGLRNAKRALRLGADVDLAAGLEIEDACWRATAFSGDRREGVAAFAEKRTPVWPGR</sequence>
<evidence type="ECO:0000313" key="6">
    <source>
        <dbReference type="EMBL" id="GAA5033640.1"/>
    </source>
</evidence>
<dbReference type="Gene3D" id="1.10.12.10">
    <property type="entry name" value="Lyase 2-enoyl-coa Hydratase, Chain A, domain 2"/>
    <property type="match status" value="1"/>
</dbReference>
<dbReference type="PROSITE" id="PS00166">
    <property type="entry name" value="ENOYL_COA_HYDRATASE"/>
    <property type="match status" value="1"/>
</dbReference>
<protein>
    <submittedName>
        <fullName evidence="6">Enoyl-CoA hydratase-related protein</fullName>
    </submittedName>
</protein>
<dbReference type="RefSeq" id="WP_345508672.1">
    <property type="nucleotide sequence ID" value="NZ_BAABIW010000024.1"/>
</dbReference>
<feature type="compositionally biased region" description="Pro residues" evidence="5">
    <location>
        <begin position="1"/>
        <end position="14"/>
    </location>
</feature>
<feature type="region of interest" description="Disordered" evidence="5">
    <location>
        <begin position="1"/>
        <end position="20"/>
    </location>
</feature>
<dbReference type="Pfam" id="PF00378">
    <property type="entry name" value="ECH_1"/>
    <property type="match status" value="1"/>
</dbReference>
<evidence type="ECO:0000256" key="2">
    <source>
        <dbReference type="ARBA" id="ARBA00023098"/>
    </source>
</evidence>
<keyword evidence="7" id="KW-1185">Reference proteome</keyword>
<organism evidence="6 7">
    <name type="scientific">Terrabacter aeriphilus</name>
    <dbReference type="NCBI Taxonomy" id="515662"/>
    <lineage>
        <taxon>Bacteria</taxon>
        <taxon>Bacillati</taxon>
        <taxon>Actinomycetota</taxon>
        <taxon>Actinomycetes</taxon>
        <taxon>Micrococcales</taxon>
        <taxon>Intrasporangiaceae</taxon>
        <taxon>Terrabacter</taxon>
    </lineage>
</organism>
<dbReference type="Gene3D" id="3.90.226.10">
    <property type="entry name" value="2-enoyl-CoA Hydratase, Chain A, domain 1"/>
    <property type="match status" value="1"/>
</dbReference>
<evidence type="ECO:0000256" key="3">
    <source>
        <dbReference type="ARBA" id="ARBA00023239"/>
    </source>
</evidence>
<dbReference type="PANTHER" id="PTHR11941:SF169">
    <property type="entry name" value="(7AS)-7A-METHYL-1,5-DIOXO-2,3,5,6,7,7A-HEXAHYDRO-1H-INDENE-CARBOXYL-COA HYDROLASE"/>
    <property type="match status" value="1"/>
</dbReference>